<evidence type="ECO:0000313" key="4">
    <source>
        <dbReference type="Proteomes" id="UP000664096"/>
    </source>
</evidence>
<evidence type="ECO:0000256" key="1">
    <source>
        <dbReference type="SAM" id="MobiDB-lite"/>
    </source>
</evidence>
<name>A0A939J719_9HYPH</name>
<dbReference type="Proteomes" id="UP000664096">
    <property type="component" value="Unassembled WGS sequence"/>
</dbReference>
<evidence type="ECO:0000313" key="3">
    <source>
        <dbReference type="EMBL" id="MBN9673364.1"/>
    </source>
</evidence>
<dbReference type="InterPro" id="IPR007844">
    <property type="entry name" value="AsmA"/>
</dbReference>
<evidence type="ECO:0000259" key="2">
    <source>
        <dbReference type="Pfam" id="PF05170"/>
    </source>
</evidence>
<dbReference type="EMBL" id="JAEKJZ010000006">
    <property type="protein sequence ID" value="MBN9673364.1"/>
    <property type="molecule type" value="Genomic_DNA"/>
</dbReference>
<dbReference type="GO" id="GO:0005886">
    <property type="term" value="C:plasma membrane"/>
    <property type="evidence" value="ECO:0007669"/>
    <property type="project" value="TreeGrafter"/>
</dbReference>
<sequence>MRRLLIGLGCVAVLLVTIVLVVPLFLPKEEIKRQVVEQVDNRLGWRVRLDGPVSLSLFPGFILVAEDIGLAGEAGADGIEFAKARRMEFGLAWGGLISGNIQVTGLTLEEPDIFLEVMQDGSTSWQPRRNLDIQAEPSPEEVQASRTDEGTPNAASQTQPESGSATAASQGYLKSIGVDRLRITGGTMTYKDPARPEPVRITDLDLDLTAPDLKREVDLSSRFTFQDIPVEVSGTLENPLGLAAGEQAPVRLSVSSGDNKLTVSGESGLKPVRANLAIEAAGPSLKAFAALAGLDLEADPGAFSMDAKVAGTEAAFSLADLHILLGELSLGGAADADLTGLVPEVSGRLVLKNGSIPDLLLLAGKDLPASGALSADLAFGTVGMTASELLAGLDINGTVSISEGEIGGLGLASAVGGDPEADRLTNLALDVDLKGLDDPIALSGALVWRGEAFSLTGEADPRRFLEGSDTPVSVTVKGNRVSAGFDGRAAMTGTVDGAVRVETGDLRGLMAWMGQPLGAGGGLKTFKASGIFGMQGDTVTFEETRFTLDETSGEANGRIDLGGKPKVTARLALRELVLDPYLDGPTGAAAANAKKSTAASDGSGGGKVDQSRVQNGTKSVWSTAPIDFAGLQAVDADFKLTTREIRWDKIKIGESALSTTIQDGVLTANLEKLALYGGAGSGAVTLNAAKATPEVAAKFSLSGLDAYPLLMDAAAFSWIEGEAAIGFDIGSSGGSEQALVEGLNGTASFEFMDGAIRGINIPKMVRGLSVETLLGWQETTEEKTDFSTLAASFDIAKGIATTNDLTLVGPLLRMSGKGTTDMPKKTLSWRVEPKIVPTLEGQPPQPRRKGEDKKLAGLGVPVVIKGSWSDPRIYPDIKGILDDPETAYKQLQQTGGELIAILQGNKDVPEDLVETANSAIRKATGGRSQIDIQKVIEGDVDDEEVLKAVEEGFGLPSGLLGNVFGKDKKKN</sequence>
<dbReference type="RefSeq" id="WP_207143195.1">
    <property type="nucleotide sequence ID" value="NZ_JAEKJZ010000006.1"/>
</dbReference>
<gene>
    <name evidence="3" type="ORF">JF539_23600</name>
</gene>
<feature type="region of interest" description="Disordered" evidence="1">
    <location>
        <begin position="593"/>
        <end position="614"/>
    </location>
</feature>
<dbReference type="GO" id="GO:0090313">
    <property type="term" value="P:regulation of protein targeting to membrane"/>
    <property type="evidence" value="ECO:0007669"/>
    <property type="project" value="TreeGrafter"/>
</dbReference>
<protein>
    <submittedName>
        <fullName evidence="3">AsmA family protein</fullName>
    </submittedName>
</protein>
<organism evidence="3 4">
    <name type="scientific">Roseibium aggregatum</name>
    <dbReference type="NCBI Taxonomy" id="187304"/>
    <lineage>
        <taxon>Bacteria</taxon>
        <taxon>Pseudomonadati</taxon>
        <taxon>Pseudomonadota</taxon>
        <taxon>Alphaproteobacteria</taxon>
        <taxon>Hyphomicrobiales</taxon>
        <taxon>Stappiaceae</taxon>
        <taxon>Roseibium</taxon>
    </lineage>
</organism>
<dbReference type="PANTHER" id="PTHR30441">
    <property type="entry name" value="DUF748 DOMAIN-CONTAINING PROTEIN"/>
    <property type="match status" value="1"/>
</dbReference>
<dbReference type="InterPro" id="IPR052894">
    <property type="entry name" value="AsmA-related"/>
</dbReference>
<dbReference type="Pfam" id="PF05170">
    <property type="entry name" value="AsmA"/>
    <property type="match status" value="2"/>
</dbReference>
<feature type="domain" description="AsmA" evidence="2">
    <location>
        <begin position="564"/>
        <end position="805"/>
    </location>
</feature>
<feature type="domain" description="AsmA" evidence="2">
    <location>
        <begin position="4"/>
        <end position="197"/>
    </location>
</feature>
<reference evidence="3" key="1">
    <citation type="submission" date="2020-12" db="EMBL/GenBank/DDBJ databases">
        <title>Oil enriched cultivation method for isolating marine PHA-producing bacteria.</title>
        <authorList>
            <person name="Zheng W."/>
            <person name="Yu S."/>
            <person name="Huang Y."/>
        </authorList>
    </citation>
    <scope>NUCLEOTIDE SEQUENCE</scope>
    <source>
        <strain evidence="3">SY-2-12</strain>
    </source>
</reference>
<dbReference type="AlphaFoldDB" id="A0A939J719"/>
<comment type="caution">
    <text evidence="3">The sequence shown here is derived from an EMBL/GenBank/DDBJ whole genome shotgun (WGS) entry which is preliminary data.</text>
</comment>
<dbReference type="PANTHER" id="PTHR30441:SF4">
    <property type="entry name" value="PROTEIN ASMA"/>
    <property type="match status" value="1"/>
</dbReference>
<accession>A0A939J719</accession>
<proteinExistence type="predicted"/>
<feature type="region of interest" description="Disordered" evidence="1">
    <location>
        <begin position="135"/>
        <end position="169"/>
    </location>
</feature>
<feature type="compositionally biased region" description="Polar residues" evidence="1">
    <location>
        <begin position="153"/>
        <end position="169"/>
    </location>
</feature>